<comment type="caution">
    <text evidence="2">The sequence shown here is derived from an EMBL/GenBank/DDBJ whole genome shotgun (WGS) entry which is preliminary data.</text>
</comment>
<proteinExistence type="predicted"/>
<accession>A0A939EJI0</accession>
<dbReference type="EMBL" id="JAEKJZ010000007">
    <property type="protein sequence ID" value="MBN9673463.1"/>
    <property type="molecule type" value="Genomic_DNA"/>
</dbReference>
<reference evidence="2" key="1">
    <citation type="submission" date="2020-12" db="EMBL/GenBank/DDBJ databases">
        <title>Oil enriched cultivation method for isolating marine PHA-producing bacteria.</title>
        <authorList>
            <person name="Zheng W."/>
            <person name="Yu S."/>
            <person name="Huang Y."/>
        </authorList>
    </citation>
    <scope>NUCLEOTIDE SEQUENCE</scope>
    <source>
        <strain evidence="2">SY-2-12</strain>
    </source>
</reference>
<feature type="region of interest" description="Disordered" evidence="1">
    <location>
        <begin position="279"/>
        <end position="310"/>
    </location>
</feature>
<evidence type="ECO:0000313" key="2">
    <source>
        <dbReference type="EMBL" id="MBN9673463.1"/>
    </source>
</evidence>
<gene>
    <name evidence="2" type="ORF">JF539_24105</name>
</gene>
<dbReference type="AlphaFoldDB" id="A0A939EJI0"/>
<dbReference type="RefSeq" id="WP_207143323.1">
    <property type="nucleotide sequence ID" value="NZ_JAEKJZ010000007.1"/>
</dbReference>
<evidence type="ECO:0000256" key="1">
    <source>
        <dbReference type="SAM" id="MobiDB-lite"/>
    </source>
</evidence>
<protein>
    <submittedName>
        <fullName evidence="2">Uncharacterized protein</fullName>
    </submittedName>
</protein>
<feature type="region of interest" description="Disordered" evidence="1">
    <location>
        <begin position="541"/>
        <end position="562"/>
    </location>
</feature>
<evidence type="ECO:0000313" key="3">
    <source>
        <dbReference type="Proteomes" id="UP000664096"/>
    </source>
</evidence>
<organism evidence="2 3">
    <name type="scientific">Roseibium aggregatum</name>
    <dbReference type="NCBI Taxonomy" id="187304"/>
    <lineage>
        <taxon>Bacteria</taxon>
        <taxon>Pseudomonadati</taxon>
        <taxon>Pseudomonadota</taxon>
        <taxon>Alphaproteobacteria</taxon>
        <taxon>Hyphomicrobiales</taxon>
        <taxon>Stappiaceae</taxon>
        <taxon>Roseibium</taxon>
    </lineage>
</organism>
<name>A0A939EJI0_9HYPH</name>
<sequence length="562" mass="62365">MEKIELRINDAPLGYGHLYIVYTNRQGEEFIVRGGPGFRLVLDDIDVEIGRYTPASLDLEPPDERSPENNVVLETGADLEDKYLRMAFFAQLVEQAEVGYDTLAAANSDSSDLIVNSNTLAAAALASVGIKVTKENLPASEKHRPAAGFDNIEAFRAPFVDFLSKTYNVDASQEHIFRPVYEKLQSDYVDRYRGRVSEISNFTHGHGEPDYPRPFLHGIDWRATEKHLRERYKDDPALHDILGKLVMAREIPDAWEVEFLQKYGDDVVFGNSPDGLSVTRGSFKRSLPSGPERQPPRGPQKSGLSEVPDQRVLAETEIADVSISSEPADVVAASNGMDLGTNHEHAARKSSYDTFKKLGRSPEEEALGIEEYNALLKKSYLDLGGDEEAAQMLAPELFKMNWGLSAFAPDPEGTVIKDPVEKVYPDLEKDGHGYVRREVETFLKSRGLQTKKWYLTPSARTSSDARKGLLDNDGYGPRMTLILEDETGARSEVTASFQADTASARRRQLAARWQADREDALRFGIEVPDEPVEAARVRLAMPVPAPEPRRQSVPAGSGGAIE</sequence>
<dbReference type="Proteomes" id="UP000664096">
    <property type="component" value="Unassembled WGS sequence"/>
</dbReference>